<keyword evidence="1" id="KW-1133">Transmembrane helix</keyword>
<dbReference type="NCBIfam" id="NF033218">
    <property type="entry name" value="anchor_AmaP"/>
    <property type="match status" value="1"/>
</dbReference>
<proteinExistence type="predicted"/>
<reference evidence="2" key="1">
    <citation type="submission" date="2021-03" db="EMBL/GenBank/DDBJ databases">
        <title>Streptomyces poriferae sp. nov., a novel marine sponge-derived Actinobacteria species with anti-MRSA activity.</title>
        <authorList>
            <person name="Sandoval-Powers M."/>
            <person name="Kralova S."/>
            <person name="Nguyen G.-S."/>
            <person name="Fawwal D."/>
            <person name="Degnes K."/>
            <person name="Klinkenberg G."/>
            <person name="Sletta H."/>
            <person name="Wentzel A."/>
            <person name="Liles M.R."/>
        </authorList>
    </citation>
    <scope>NUCLEOTIDE SEQUENCE</scope>
    <source>
        <strain evidence="2">DSM 41794</strain>
    </source>
</reference>
<name>A0A939JJ18_9ACTN</name>
<evidence type="ECO:0000313" key="3">
    <source>
        <dbReference type="Proteomes" id="UP000664167"/>
    </source>
</evidence>
<dbReference type="AlphaFoldDB" id="A0A939JJ18"/>
<dbReference type="Proteomes" id="UP000664167">
    <property type="component" value="Unassembled WGS sequence"/>
</dbReference>
<comment type="caution">
    <text evidence="2">The sequence shown here is derived from an EMBL/GenBank/DDBJ whole genome shotgun (WGS) entry which is preliminary data.</text>
</comment>
<gene>
    <name evidence="2" type="primary">amaP</name>
    <name evidence="2" type="ORF">J0695_18475</name>
</gene>
<keyword evidence="1" id="KW-0812">Transmembrane</keyword>
<sequence length="192" mass="20574">MLKSVNRVVLALAGLVLLVVGGAVLATGLGWSAPSWWPWDGRHDVLLSTADRLRWRDEGWWWPAVIAALAVVVLLALWWLLAQLRRSRLSEVLVDSGDGDGARLRGRALEGVLASEAEALPGVDRAHVSLTGRRTAPEARIGLLLEAHAQPAAALAELTGEALEHARASAGLAALPAEVRLRAVKHRAQRVS</sequence>
<protein>
    <submittedName>
        <fullName evidence="2">Alkaline shock response membrane anchor protein AmaP</fullName>
    </submittedName>
</protein>
<dbReference type="EMBL" id="JAFLRJ010000163">
    <property type="protein sequence ID" value="MBO0513770.1"/>
    <property type="molecule type" value="Genomic_DNA"/>
</dbReference>
<feature type="transmembrane region" description="Helical" evidence="1">
    <location>
        <begin position="60"/>
        <end position="81"/>
    </location>
</feature>
<keyword evidence="1" id="KW-0472">Membrane</keyword>
<organism evidence="2 3">
    <name type="scientific">Streptomyces beijiangensis</name>
    <dbReference type="NCBI Taxonomy" id="163361"/>
    <lineage>
        <taxon>Bacteria</taxon>
        <taxon>Bacillati</taxon>
        <taxon>Actinomycetota</taxon>
        <taxon>Actinomycetes</taxon>
        <taxon>Kitasatosporales</taxon>
        <taxon>Streptomycetaceae</taxon>
        <taxon>Streptomyces</taxon>
    </lineage>
</organism>
<evidence type="ECO:0000313" key="2">
    <source>
        <dbReference type="EMBL" id="MBO0513770.1"/>
    </source>
</evidence>
<keyword evidence="3" id="KW-1185">Reference proteome</keyword>
<accession>A0A939JJ18</accession>
<evidence type="ECO:0000256" key="1">
    <source>
        <dbReference type="SAM" id="Phobius"/>
    </source>
</evidence>
<dbReference type="RefSeq" id="WP_206963190.1">
    <property type="nucleotide sequence ID" value="NZ_BAAAJJ010000009.1"/>
</dbReference>